<dbReference type="PROSITE" id="PS51767">
    <property type="entry name" value="PEPTIDASE_A1"/>
    <property type="match status" value="1"/>
</dbReference>
<name>A0A485KXD1_9STRA</name>
<dbReference type="OrthoDB" id="2747330at2759"/>
<reference evidence="11 12" key="1">
    <citation type="submission" date="2019-03" db="EMBL/GenBank/DDBJ databases">
        <authorList>
            <person name="Gaulin E."/>
            <person name="Dumas B."/>
        </authorList>
    </citation>
    <scope>NUCLEOTIDE SEQUENCE [LARGE SCALE GENOMIC DNA]</scope>
    <source>
        <strain evidence="11">CBS 568.67</strain>
    </source>
</reference>
<gene>
    <name evidence="11" type="primary">Aste57867_13142</name>
    <name evidence="10" type="ORF">As57867_013093</name>
    <name evidence="11" type="ORF">ASTE57867_13142</name>
</gene>
<reference evidence="10" key="2">
    <citation type="submission" date="2019-06" db="EMBL/GenBank/DDBJ databases">
        <title>Genomics analysis of Aphanomyces spp. identifies a new class of oomycete effector associated with host adaptation.</title>
        <authorList>
            <person name="Gaulin E."/>
        </authorList>
    </citation>
    <scope>NUCLEOTIDE SEQUENCE</scope>
    <source>
        <strain evidence="10">CBS 578.67</strain>
    </source>
</reference>
<evidence type="ECO:0000256" key="4">
    <source>
        <dbReference type="ARBA" id="ARBA00022801"/>
    </source>
</evidence>
<comment type="subcellular location">
    <subcellularLocation>
        <location evidence="5">Endomembrane system</location>
        <topology evidence="5">Single-pass type I membrane protein</topology>
    </subcellularLocation>
</comment>
<keyword evidence="4" id="KW-0378">Hydrolase</keyword>
<dbReference type="GO" id="GO:0012505">
    <property type="term" value="C:endomembrane system"/>
    <property type="evidence" value="ECO:0007669"/>
    <property type="project" value="UniProtKB-SubCell"/>
</dbReference>
<dbReference type="SUPFAM" id="SSF50630">
    <property type="entry name" value="Acid proteases"/>
    <property type="match status" value="1"/>
</dbReference>
<evidence type="ECO:0000313" key="10">
    <source>
        <dbReference type="EMBL" id="KAF0696104.1"/>
    </source>
</evidence>
<feature type="active site" evidence="6">
    <location>
        <position position="290"/>
    </location>
</feature>
<dbReference type="InterPro" id="IPR021109">
    <property type="entry name" value="Peptidase_aspartic_dom_sf"/>
</dbReference>
<keyword evidence="7" id="KW-0812">Transmembrane</keyword>
<evidence type="ECO:0000313" key="12">
    <source>
        <dbReference type="Proteomes" id="UP000332933"/>
    </source>
</evidence>
<evidence type="ECO:0000256" key="3">
    <source>
        <dbReference type="ARBA" id="ARBA00022729"/>
    </source>
</evidence>
<evidence type="ECO:0000313" key="11">
    <source>
        <dbReference type="EMBL" id="VFT89984.1"/>
    </source>
</evidence>
<evidence type="ECO:0000256" key="6">
    <source>
        <dbReference type="PIRSR" id="PIRSR601461-1"/>
    </source>
</evidence>
<dbReference type="AlphaFoldDB" id="A0A485KXD1"/>
<feature type="signal peptide" evidence="8">
    <location>
        <begin position="1"/>
        <end position="17"/>
    </location>
</feature>
<keyword evidence="2" id="KW-0645">Protease</keyword>
<keyword evidence="12" id="KW-1185">Reference proteome</keyword>
<protein>
    <submittedName>
        <fullName evidence="11">Aste57867_13142 protein</fullName>
    </submittedName>
</protein>
<dbReference type="Pfam" id="PF00026">
    <property type="entry name" value="Asp"/>
    <property type="match status" value="1"/>
</dbReference>
<dbReference type="GO" id="GO:0006508">
    <property type="term" value="P:proteolysis"/>
    <property type="evidence" value="ECO:0007669"/>
    <property type="project" value="UniProtKB-KW"/>
</dbReference>
<dbReference type="GO" id="GO:0004190">
    <property type="term" value="F:aspartic-type endopeptidase activity"/>
    <property type="evidence" value="ECO:0007669"/>
    <property type="project" value="InterPro"/>
</dbReference>
<evidence type="ECO:0000256" key="7">
    <source>
        <dbReference type="SAM" id="Phobius"/>
    </source>
</evidence>
<evidence type="ECO:0000259" key="9">
    <source>
        <dbReference type="PROSITE" id="PS51767"/>
    </source>
</evidence>
<feature type="domain" description="Peptidase A1" evidence="9">
    <location>
        <begin position="61"/>
        <end position="402"/>
    </location>
</feature>
<feature type="transmembrane region" description="Helical" evidence="7">
    <location>
        <begin position="453"/>
        <end position="476"/>
    </location>
</feature>
<sequence length="548" mass="59815">MRAPMLAMTLSAATVTAMELQLHRQEAPFSIKRNLHTAERMRRLDDGRYEVVPLNLGMGTHYTWVYAGTPPQRTSVIVDTGSHEMAFPCKGCNGCGKHTDTPFDALASSTLLYPTCSDMAADKVVKCAACEEDTCVVSQMYSEGSSWKAVMVEDNVWLGDAAVDATANSSFGTRFRFGCQREETGLFTTQVANGIMGVSNKAHNVVKKLFVEDKIDHNVFSLCFTPTGGAMSIGTALTARHKENATYAQVTFDETGWYAVEVRGIRIAGAPIQVESLDRLMNGPRKVIVDSGTTDSYLPDALAGAFHAAFNEAIGKDYEPNGDGYSKTEKRKMPTIEFVLAGTDGDDVIMAIPPSRYLKKKENGRYYPTILLDETAGGVIGADLMMNHDVIFDPDRNRVGFAKADCDVEARPSEDGEESLDDGAPESHVVVDNLEAAVQNASIVTKKEDDEEYPLVLTLGGISIGVLFVVGMAVAICKSKDPRWTQVNLDELDHEEVVELVENVDASEAAHESLSYDTPPDADDEFFNAHHEEEIVDKAALHQMDVQV</sequence>
<evidence type="ECO:0000256" key="5">
    <source>
        <dbReference type="ARBA" id="ARBA00046288"/>
    </source>
</evidence>
<proteinExistence type="inferred from homology"/>
<dbReference type="EMBL" id="CAADRA010005454">
    <property type="protein sequence ID" value="VFT89984.1"/>
    <property type="molecule type" value="Genomic_DNA"/>
</dbReference>
<dbReference type="PANTHER" id="PTHR13683:SF375">
    <property type="entry name" value="PEPTIDASE A1 DOMAIN-CONTAINING PROTEIN"/>
    <property type="match status" value="1"/>
</dbReference>
<comment type="similarity">
    <text evidence="1">Belongs to the peptidase A1 family.</text>
</comment>
<dbReference type="PROSITE" id="PS00141">
    <property type="entry name" value="ASP_PROTEASE"/>
    <property type="match status" value="1"/>
</dbReference>
<dbReference type="InterPro" id="IPR001461">
    <property type="entry name" value="Aspartic_peptidase_A1"/>
</dbReference>
<dbReference type="InterPro" id="IPR033121">
    <property type="entry name" value="PEPTIDASE_A1"/>
</dbReference>
<dbReference type="Gene3D" id="2.40.70.10">
    <property type="entry name" value="Acid Proteases"/>
    <property type="match status" value="2"/>
</dbReference>
<feature type="active site" evidence="6">
    <location>
        <position position="79"/>
    </location>
</feature>
<keyword evidence="7" id="KW-1133">Transmembrane helix</keyword>
<dbReference type="PANTHER" id="PTHR13683">
    <property type="entry name" value="ASPARTYL PROTEASES"/>
    <property type="match status" value="1"/>
</dbReference>
<evidence type="ECO:0000256" key="8">
    <source>
        <dbReference type="SAM" id="SignalP"/>
    </source>
</evidence>
<keyword evidence="3 8" id="KW-0732">Signal</keyword>
<dbReference type="EMBL" id="VJMH01005433">
    <property type="protein sequence ID" value="KAF0696104.1"/>
    <property type="molecule type" value="Genomic_DNA"/>
</dbReference>
<accession>A0A485KXD1</accession>
<evidence type="ECO:0000256" key="2">
    <source>
        <dbReference type="ARBA" id="ARBA00022670"/>
    </source>
</evidence>
<feature type="chain" id="PRO_5033437164" evidence="8">
    <location>
        <begin position="18"/>
        <end position="548"/>
    </location>
</feature>
<dbReference type="InterPro" id="IPR001969">
    <property type="entry name" value="Aspartic_peptidase_AS"/>
</dbReference>
<organism evidence="11 12">
    <name type="scientific">Aphanomyces stellatus</name>
    <dbReference type="NCBI Taxonomy" id="120398"/>
    <lineage>
        <taxon>Eukaryota</taxon>
        <taxon>Sar</taxon>
        <taxon>Stramenopiles</taxon>
        <taxon>Oomycota</taxon>
        <taxon>Saprolegniomycetes</taxon>
        <taxon>Saprolegniales</taxon>
        <taxon>Verrucalvaceae</taxon>
        <taxon>Aphanomyces</taxon>
    </lineage>
</organism>
<keyword evidence="7" id="KW-0472">Membrane</keyword>
<evidence type="ECO:0000256" key="1">
    <source>
        <dbReference type="ARBA" id="ARBA00007447"/>
    </source>
</evidence>
<dbReference type="Proteomes" id="UP000332933">
    <property type="component" value="Unassembled WGS sequence"/>
</dbReference>